<organism evidence="3 4">
    <name type="scientific">Maridesulfovibrio salexigens (strain ATCC 14822 / DSM 2638 / NCIMB 8403 / VKM B-1763)</name>
    <name type="common">Desulfovibrio salexigens</name>
    <dbReference type="NCBI Taxonomy" id="526222"/>
    <lineage>
        <taxon>Bacteria</taxon>
        <taxon>Pseudomonadati</taxon>
        <taxon>Thermodesulfobacteriota</taxon>
        <taxon>Desulfovibrionia</taxon>
        <taxon>Desulfovibrionales</taxon>
        <taxon>Desulfovibrionaceae</taxon>
        <taxon>Maridesulfovibrio</taxon>
    </lineage>
</organism>
<dbReference type="InterPro" id="IPR001309">
    <property type="entry name" value="Pept_C14_p20"/>
</dbReference>
<dbReference type="PROSITE" id="PS50208">
    <property type="entry name" value="CASPASE_P20"/>
    <property type="match status" value="1"/>
</dbReference>
<dbReference type="InterPro" id="IPR029030">
    <property type="entry name" value="Caspase-like_dom_sf"/>
</dbReference>
<feature type="chain" id="PRO_5002959831" evidence="1">
    <location>
        <begin position="22"/>
        <end position="367"/>
    </location>
</feature>
<dbReference type="InterPro" id="IPR052039">
    <property type="entry name" value="Caspase-related_regulators"/>
</dbReference>
<reference evidence="3 4" key="1">
    <citation type="submission" date="2009-06" db="EMBL/GenBank/DDBJ databases">
        <title>Complete sequence of Desulfovibrio salexigens DSM 2638.</title>
        <authorList>
            <consortium name="US DOE Joint Genome Institute"/>
            <person name="Lucas S."/>
            <person name="Copeland A."/>
            <person name="Lapidus A."/>
            <person name="Glavina del Rio T."/>
            <person name="Tice H."/>
            <person name="Bruce D."/>
            <person name="Goodwin L."/>
            <person name="Pitluck S."/>
            <person name="Munk A.C."/>
            <person name="Brettin T."/>
            <person name="Detter J.C."/>
            <person name="Han C."/>
            <person name="Tapia R."/>
            <person name="Larimer F."/>
            <person name="Land M."/>
            <person name="Hauser L."/>
            <person name="Kyrpides N."/>
            <person name="Anderson I."/>
            <person name="Wall J.D."/>
            <person name="Arkin A.P."/>
            <person name="Dehal P."/>
            <person name="Chivian D."/>
            <person name="Giles B."/>
            <person name="Hazen T.C."/>
        </authorList>
    </citation>
    <scope>NUCLEOTIDE SEQUENCE [LARGE SCALE GENOMIC DNA]</scope>
    <source>
        <strain evidence="4">ATCC 14822 / DSM 2638 / NCIMB 8403 / VKM B-1763</strain>
    </source>
</reference>
<sequence length="367" mass="40246">MRRLLALFFMVAVLHILPSCAGVDTIAVKTIPDNAKVFKDETFMCNSPCDIPFKFSGTTGEIYNITLEKEGYKKQSYGMDRSQLFDKYFAGNYIPGSKFGSGNTFVFTYSLEKNPEPDLTAKQVSPAPVILKPAHVPATPFKQELSRRVALVIGNSAYKTSPLPNPVNDARDIAASLPSLGFEVMLVQNAGLREMEEAINSFSKKAHDAVAFFFFAGHGLQLDGENYLVPIDADMDDEGDVRYESVSAGRVMDNLRYADSNLNIVVLDACRDNPFARSFRSKTRGLARLSAPRGSIIAFSTAPGDVAADGAGRNSPYATAFIRHVANPTLSVESFFKEVAKDVSAQTRDQQRPWVSSDFLGDFSFGH</sequence>
<keyword evidence="4" id="KW-1185">Reference proteome</keyword>
<dbReference type="PANTHER" id="PTHR22576">
    <property type="entry name" value="MUCOSA ASSOCIATED LYMPHOID TISSUE LYMPHOMA TRANSLOCATION PROTEIN 1/PARACASPASE"/>
    <property type="match status" value="1"/>
</dbReference>
<dbReference type="eggNOG" id="COG4249">
    <property type="taxonomic scope" value="Bacteria"/>
</dbReference>
<protein>
    <submittedName>
        <fullName evidence="3">Peptidase C14 caspase catalytic subunit p20</fullName>
    </submittedName>
</protein>
<dbReference type="Pfam" id="PF00656">
    <property type="entry name" value="Peptidase_C14"/>
    <property type="match status" value="1"/>
</dbReference>
<dbReference type="OrthoDB" id="9768004at2"/>
<dbReference type="GO" id="GO:0006508">
    <property type="term" value="P:proteolysis"/>
    <property type="evidence" value="ECO:0007669"/>
    <property type="project" value="InterPro"/>
</dbReference>
<gene>
    <name evidence="3" type="ordered locus">Desal_2105</name>
</gene>
<proteinExistence type="predicted"/>
<dbReference type="KEGG" id="dsa:Desal_2105"/>
<dbReference type="STRING" id="526222.Desal_2105"/>
<dbReference type="Proteomes" id="UP000002601">
    <property type="component" value="Chromosome"/>
</dbReference>
<evidence type="ECO:0000313" key="3">
    <source>
        <dbReference type="EMBL" id="ACS80165.1"/>
    </source>
</evidence>
<accession>C6BVW2</accession>
<evidence type="ECO:0000313" key="4">
    <source>
        <dbReference type="Proteomes" id="UP000002601"/>
    </source>
</evidence>
<dbReference type="AlphaFoldDB" id="C6BVW2"/>
<feature type="domain" description="Caspase family p20" evidence="2">
    <location>
        <begin position="146"/>
        <end position="274"/>
    </location>
</feature>
<dbReference type="EMBL" id="CP001649">
    <property type="protein sequence ID" value="ACS80165.1"/>
    <property type="molecule type" value="Genomic_DNA"/>
</dbReference>
<evidence type="ECO:0000256" key="1">
    <source>
        <dbReference type="SAM" id="SignalP"/>
    </source>
</evidence>
<dbReference type="GO" id="GO:0004197">
    <property type="term" value="F:cysteine-type endopeptidase activity"/>
    <property type="evidence" value="ECO:0007669"/>
    <property type="project" value="InterPro"/>
</dbReference>
<dbReference type="HOGENOM" id="CLU_753822_0_0_7"/>
<dbReference type="RefSeq" id="WP_015851981.1">
    <property type="nucleotide sequence ID" value="NC_012881.1"/>
</dbReference>
<dbReference type="PANTHER" id="PTHR22576:SF37">
    <property type="entry name" value="MUCOSA-ASSOCIATED LYMPHOID TISSUE LYMPHOMA TRANSLOCATION PROTEIN 1"/>
    <property type="match status" value="1"/>
</dbReference>
<dbReference type="Gene3D" id="3.40.50.1460">
    <property type="match status" value="1"/>
</dbReference>
<name>C6BVW2_MARSD</name>
<dbReference type="SUPFAM" id="SSF52129">
    <property type="entry name" value="Caspase-like"/>
    <property type="match status" value="1"/>
</dbReference>
<dbReference type="InterPro" id="IPR011600">
    <property type="entry name" value="Pept_C14_caspase"/>
</dbReference>
<keyword evidence="1" id="KW-0732">Signal</keyword>
<evidence type="ECO:0000259" key="2">
    <source>
        <dbReference type="PROSITE" id="PS50208"/>
    </source>
</evidence>
<feature type="signal peptide" evidence="1">
    <location>
        <begin position="1"/>
        <end position="21"/>
    </location>
</feature>